<sequence>LTALFDEPSLYEITPCCTEGDGKGFEGCYKQADVDLYREHYGSNTKNGSFYALKIVPGDNDEYIFLPSLSPTNNWFERIRGKTVTIGFYAKTRTTGNIRYFMYDGITYIIGALNKLVRSWEWLEFTYTVPTSATSFQTGFKTEHHDINGKTIVYISQAMLIIGPSIGEGNYAPKQGEWVYLDKPIPLNSLNAKTGLSDIGFIDLNIEAESEGMIPKGAKALLIGGSVNDDGSAGADCYLVFRKDATLA</sequence>
<proteinExistence type="predicted"/>
<gene>
    <name evidence="1" type="ORF">S03H2_58699</name>
</gene>
<comment type="caution">
    <text evidence="1">The sequence shown here is derived from an EMBL/GenBank/DDBJ whole genome shotgun (WGS) entry which is preliminary data.</text>
</comment>
<feature type="non-terminal residue" evidence="1">
    <location>
        <position position="1"/>
    </location>
</feature>
<name>X1KH93_9ZZZZ</name>
<evidence type="ECO:0000313" key="1">
    <source>
        <dbReference type="EMBL" id="GAH89504.1"/>
    </source>
</evidence>
<protein>
    <submittedName>
        <fullName evidence="1">Uncharacterized protein</fullName>
    </submittedName>
</protein>
<feature type="non-terminal residue" evidence="1">
    <location>
        <position position="248"/>
    </location>
</feature>
<reference evidence="1" key="1">
    <citation type="journal article" date="2014" name="Front. Microbiol.">
        <title>High frequency of phylogenetically diverse reductive dehalogenase-homologous genes in deep subseafloor sedimentary metagenomes.</title>
        <authorList>
            <person name="Kawai M."/>
            <person name="Futagami T."/>
            <person name="Toyoda A."/>
            <person name="Takaki Y."/>
            <person name="Nishi S."/>
            <person name="Hori S."/>
            <person name="Arai W."/>
            <person name="Tsubouchi T."/>
            <person name="Morono Y."/>
            <person name="Uchiyama I."/>
            <person name="Ito T."/>
            <person name="Fujiyama A."/>
            <person name="Inagaki F."/>
            <person name="Takami H."/>
        </authorList>
    </citation>
    <scope>NUCLEOTIDE SEQUENCE</scope>
    <source>
        <strain evidence="1">Expedition CK06-06</strain>
    </source>
</reference>
<organism evidence="1">
    <name type="scientific">marine sediment metagenome</name>
    <dbReference type="NCBI Taxonomy" id="412755"/>
    <lineage>
        <taxon>unclassified sequences</taxon>
        <taxon>metagenomes</taxon>
        <taxon>ecological metagenomes</taxon>
    </lineage>
</organism>
<accession>X1KH93</accession>
<dbReference type="AlphaFoldDB" id="X1KH93"/>
<dbReference type="EMBL" id="BARU01037707">
    <property type="protein sequence ID" value="GAH89504.1"/>
    <property type="molecule type" value="Genomic_DNA"/>
</dbReference>